<dbReference type="SUPFAM" id="SSF56235">
    <property type="entry name" value="N-terminal nucleophile aminohydrolases (Ntn hydrolases)"/>
    <property type="match status" value="1"/>
</dbReference>
<keyword evidence="5" id="KW-1185">Reference proteome</keyword>
<evidence type="ECO:0000313" key="5">
    <source>
        <dbReference type="Proteomes" id="UP000193719"/>
    </source>
</evidence>
<name>A0A1Y1UW97_9FUNG</name>
<dbReference type="Proteomes" id="UP000193719">
    <property type="component" value="Unassembled WGS sequence"/>
</dbReference>
<evidence type="ECO:0000256" key="1">
    <source>
        <dbReference type="SAM" id="MobiDB-lite"/>
    </source>
</evidence>
<dbReference type="InterPro" id="IPR005079">
    <property type="entry name" value="Peptidase_C45_hydrolase"/>
</dbReference>
<dbReference type="PANTHER" id="PTHR35527:SF2">
    <property type="entry name" value="HYDROLASE"/>
    <property type="match status" value="1"/>
</dbReference>
<feature type="domain" description="Peptidase C45 hydrolase" evidence="3">
    <location>
        <begin position="191"/>
        <end position="353"/>
    </location>
</feature>
<gene>
    <name evidence="4" type="ORF">BCR36DRAFT_587212</name>
</gene>
<accession>A0A1Y1UW97</accession>
<comment type="caution">
    <text evidence="4">The sequence shown here is derived from an EMBL/GenBank/DDBJ whole genome shotgun (WGS) entry which is preliminary data.</text>
</comment>
<evidence type="ECO:0000256" key="2">
    <source>
        <dbReference type="SAM" id="SignalP"/>
    </source>
</evidence>
<feature type="region of interest" description="Disordered" evidence="1">
    <location>
        <begin position="373"/>
        <end position="414"/>
    </location>
</feature>
<organism evidence="4 5">
    <name type="scientific">Piromyces finnis</name>
    <dbReference type="NCBI Taxonomy" id="1754191"/>
    <lineage>
        <taxon>Eukaryota</taxon>
        <taxon>Fungi</taxon>
        <taxon>Fungi incertae sedis</taxon>
        <taxon>Chytridiomycota</taxon>
        <taxon>Chytridiomycota incertae sedis</taxon>
        <taxon>Neocallimastigomycetes</taxon>
        <taxon>Neocallimastigales</taxon>
        <taxon>Neocallimastigaceae</taxon>
        <taxon>Piromyces</taxon>
    </lineage>
</organism>
<feature type="chain" id="PRO_5012123964" evidence="2">
    <location>
        <begin position="22"/>
        <end position="414"/>
    </location>
</feature>
<feature type="signal peptide" evidence="2">
    <location>
        <begin position="1"/>
        <end position="21"/>
    </location>
</feature>
<dbReference type="GO" id="GO:0016787">
    <property type="term" value="F:hydrolase activity"/>
    <property type="evidence" value="ECO:0007669"/>
    <property type="project" value="UniProtKB-KW"/>
</dbReference>
<reference evidence="4 5" key="1">
    <citation type="submission" date="2016-08" db="EMBL/GenBank/DDBJ databases">
        <title>Genomes of anaerobic fungi encode conserved fungal cellulosomes for biomass hydrolysis.</title>
        <authorList>
            <consortium name="DOE Joint Genome Institute"/>
            <person name="Haitjema C.H."/>
            <person name="Gilmore S.P."/>
            <person name="Henske J.K."/>
            <person name="Solomon K.V."/>
            <person name="De Groot R."/>
            <person name="Kuo A."/>
            <person name="Mondo S.J."/>
            <person name="Salamov A.A."/>
            <person name="Labutti K."/>
            <person name="Zhao Z."/>
            <person name="Chiniquy J."/>
            <person name="Barry K."/>
            <person name="Brewer H.M."/>
            <person name="Purvine S.O."/>
            <person name="Wright A.T."/>
            <person name="Boxma B."/>
            <person name="Van Alen T."/>
            <person name="Hackstein J.H."/>
            <person name="Baker S.E."/>
            <person name="Grigoriev I.V."/>
            <person name="O'Malley M.A."/>
        </authorList>
    </citation>
    <scope>NUCLEOTIDE SEQUENCE [LARGE SCALE GENOMIC DNA]</scope>
    <source>
        <strain evidence="5">finn</strain>
    </source>
</reference>
<proteinExistence type="predicted"/>
<keyword evidence="4" id="KW-0378">Hydrolase</keyword>
<dbReference type="AlphaFoldDB" id="A0A1Y1UW97"/>
<sequence length="414" mass="47346">MYFKNLQIIFSFIICVSLVLSSPIEIQEETTESGSIQQLEPTEELQVVNDFLKITEFRGDDGIDSLLKVKGFNNDIEFINYMLKFHGYQNDTTFFINNENMACSAFQTPNESGDGFYFGKNFDFFGSNTVILTNYPDNSYSSISTVNTNFIGWIADLLTYEDLIRNYIFNQTVSLSIPDDILRIISLYTPVDGLNEKGLSISVNMLPDVEIVEQNVENNYNLTTLPIVRVLLDKAANVDEALEILKKTNYHPSFGINIHYLISDSNGKAVSVEYYEDKMMITETKVMTNHYLAEGMNNLGQYEEDKRLEIIEAMMSENPNMNAENVRDTLKASSQGMYTQWSIVYDQKNLEATYYLRSNFEQGYNIKLNIDKDNDYSDSDDETITISVDDDEIIGEDSADDNSDDEKTEVEYDN</sequence>
<protein>
    <submittedName>
        <fullName evidence="4">N-terminal nucleophile aminohydrolase</fullName>
    </submittedName>
</protein>
<dbReference type="EMBL" id="MCFH01000065">
    <property type="protein sequence ID" value="ORX42393.1"/>
    <property type="molecule type" value="Genomic_DNA"/>
</dbReference>
<dbReference type="InterPro" id="IPR052193">
    <property type="entry name" value="Peptidase_C59"/>
</dbReference>
<feature type="compositionally biased region" description="Acidic residues" evidence="1">
    <location>
        <begin position="376"/>
        <end position="414"/>
    </location>
</feature>
<dbReference type="Gene3D" id="3.60.60.10">
    <property type="entry name" value="Penicillin V Acylase, Chain A"/>
    <property type="match status" value="1"/>
</dbReference>
<keyword evidence="2" id="KW-0732">Signal</keyword>
<dbReference type="PANTHER" id="PTHR35527">
    <property type="entry name" value="CHOLOYLGLYCINE HYDROLASE"/>
    <property type="match status" value="1"/>
</dbReference>
<evidence type="ECO:0000313" key="4">
    <source>
        <dbReference type="EMBL" id="ORX42393.1"/>
    </source>
</evidence>
<reference evidence="4 5" key="2">
    <citation type="submission" date="2016-08" db="EMBL/GenBank/DDBJ databases">
        <title>Pervasive Adenine N6-methylation of Active Genes in Fungi.</title>
        <authorList>
            <consortium name="DOE Joint Genome Institute"/>
            <person name="Mondo S.J."/>
            <person name="Dannebaum R.O."/>
            <person name="Kuo R.C."/>
            <person name="Labutti K."/>
            <person name="Haridas S."/>
            <person name="Kuo A."/>
            <person name="Salamov A."/>
            <person name="Ahrendt S.R."/>
            <person name="Lipzen A."/>
            <person name="Sullivan W."/>
            <person name="Andreopoulos W.B."/>
            <person name="Clum A."/>
            <person name="Lindquist E."/>
            <person name="Daum C."/>
            <person name="Ramamoorthy G.K."/>
            <person name="Gryganskyi A."/>
            <person name="Culley D."/>
            <person name="Magnuson J.K."/>
            <person name="James T.Y."/>
            <person name="O'Malley M.A."/>
            <person name="Stajich J.E."/>
            <person name="Spatafora J.W."/>
            <person name="Visel A."/>
            <person name="Grigoriev I.V."/>
        </authorList>
    </citation>
    <scope>NUCLEOTIDE SEQUENCE [LARGE SCALE GENOMIC DNA]</scope>
    <source>
        <strain evidence="5">finn</strain>
    </source>
</reference>
<dbReference type="OrthoDB" id="2146522at2759"/>
<dbReference type="Pfam" id="PF03417">
    <property type="entry name" value="AAT"/>
    <property type="match status" value="1"/>
</dbReference>
<dbReference type="InterPro" id="IPR029055">
    <property type="entry name" value="Ntn_hydrolases_N"/>
</dbReference>
<evidence type="ECO:0000259" key="3">
    <source>
        <dbReference type="Pfam" id="PF03417"/>
    </source>
</evidence>